<evidence type="ECO:0000313" key="2">
    <source>
        <dbReference type="EMBL" id="QIV83291.1"/>
    </source>
</evidence>
<dbReference type="KEGG" id="mfre:EXE63_22220"/>
<sequence length="284" mass="32021">MEEPFIGSEALSAGRLTRHELRKYYRTVLPDVYMGKWANPSRQQRLRAAWLWSHRQAVIAGSSAAALYGAKWISQAAPVELIWPNARPPSGVITRHDLLLADEARTMHDMAVTTVERTAFDLGRRGQFGDAVARLDALGAATGFKADDVRTLAERHPHTRGLPQLKNALDLYDPGSQSPKETWLRLLLMKSGFPRPRTQIPVLDWDGYPVYFLDMGWEDLLLAVEYDGEQHTGTLGYDIDRHDYIAGVGWTLVRVAAGQRSAGIIRRVQREWNRLAPNTNLTLR</sequence>
<dbReference type="Pfam" id="PF04480">
    <property type="entry name" value="DUF559"/>
    <property type="match status" value="1"/>
</dbReference>
<dbReference type="RefSeq" id="WP_168143701.1">
    <property type="nucleotide sequence ID" value="NZ_CP038799.1"/>
</dbReference>
<dbReference type="InterPro" id="IPR007569">
    <property type="entry name" value="DUF559"/>
</dbReference>
<keyword evidence="3" id="KW-1185">Reference proteome</keyword>
<dbReference type="Proteomes" id="UP000501849">
    <property type="component" value="Chromosome"/>
</dbReference>
<organism evidence="2 3">
    <name type="scientific">Mycolicibacterium frederiksbergense</name>
    <dbReference type="NCBI Taxonomy" id="117567"/>
    <lineage>
        <taxon>Bacteria</taxon>
        <taxon>Bacillati</taxon>
        <taxon>Actinomycetota</taxon>
        <taxon>Actinomycetes</taxon>
        <taxon>Mycobacteriales</taxon>
        <taxon>Mycobacteriaceae</taxon>
        <taxon>Mycolicibacterium</taxon>
    </lineage>
</organism>
<proteinExistence type="predicted"/>
<gene>
    <name evidence="2" type="ORF">EXE63_22220</name>
</gene>
<evidence type="ECO:0000313" key="3">
    <source>
        <dbReference type="Proteomes" id="UP000501849"/>
    </source>
</evidence>
<dbReference type="EMBL" id="CP038799">
    <property type="protein sequence ID" value="QIV83291.1"/>
    <property type="molecule type" value="Genomic_DNA"/>
</dbReference>
<evidence type="ECO:0000259" key="1">
    <source>
        <dbReference type="Pfam" id="PF04480"/>
    </source>
</evidence>
<feature type="domain" description="DUF559" evidence="1">
    <location>
        <begin position="211"/>
        <end position="256"/>
    </location>
</feature>
<dbReference type="AlphaFoldDB" id="A0A6H0S9M5"/>
<name>A0A6H0S9M5_9MYCO</name>
<protein>
    <submittedName>
        <fullName evidence="2">DUF559 domain-containing protein</fullName>
    </submittedName>
</protein>
<accession>A0A6H0S9M5</accession>
<reference evidence="2 3" key="1">
    <citation type="submission" date="2019-04" db="EMBL/GenBank/DDBJ databases">
        <title>Draft, Whole-Genome Sequence of the Anthracene-degrading Mycobacterium frederiksbergense LB501T, Isolated from a Polycyclic Aromatic Hydrocarbon (PAH)-Contaminated Soil.</title>
        <authorList>
            <person name="Augelletti F."/>
        </authorList>
    </citation>
    <scope>NUCLEOTIDE SEQUENCE [LARGE SCALE GENOMIC DNA]</scope>
    <source>
        <strain evidence="2 3">LB 501T</strain>
    </source>
</reference>